<dbReference type="InterPro" id="IPR007560">
    <property type="entry name" value="Restrct_endonuc_IV_Mrr"/>
</dbReference>
<keyword evidence="1" id="KW-0175">Coiled coil</keyword>
<dbReference type="RefSeq" id="WP_278338868.1">
    <property type="nucleotide sequence ID" value="NZ_BAAFLA010000005.1"/>
</dbReference>
<accession>A0A1Q6FCG5</accession>
<dbReference type="InterPro" id="IPR052906">
    <property type="entry name" value="Type_IV_Methyl-Rstrct_Enzyme"/>
</dbReference>
<dbReference type="Gene3D" id="3.40.1350.10">
    <property type="match status" value="1"/>
</dbReference>
<dbReference type="PANTHER" id="PTHR30015:SF7">
    <property type="entry name" value="TYPE IV METHYL-DIRECTED RESTRICTION ENZYME ECOKMRR"/>
    <property type="match status" value="1"/>
</dbReference>
<protein>
    <recommendedName>
        <fullName evidence="2">Restriction endonuclease type IV Mrr domain-containing protein</fullName>
    </recommendedName>
</protein>
<organism evidence="3 4">
    <name type="scientific">Alistipes putredinis</name>
    <dbReference type="NCBI Taxonomy" id="28117"/>
    <lineage>
        <taxon>Bacteria</taxon>
        <taxon>Pseudomonadati</taxon>
        <taxon>Bacteroidota</taxon>
        <taxon>Bacteroidia</taxon>
        <taxon>Bacteroidales</taxon>
        <taxon>Rikenellaceae</taxon>
        <taxon>Alistipes</taxon>
    </lineage>
</organism>
<dbReference type="GO" id="GO:0015666">
    <property type="term" value="F:restriction endodeoxyribonuclease activity"/>
    <property type="evidence" value="ECO:0007669"/>
    <property type="project" value="TreeGrafter"/>
</dbReference>
<feature type="coiled-coil region" evidence="1">
    <location>
        <begin position="196"/>
        <end position="241"/>
    </location>
</feature>
<name>A0A1Q6FCG5_9BACT</name>
<dbReference type="STRING" id="28117.BHV66_00380"/>
<dbReference type="InterPro" id="IPR011335">
    <property type="entry name" value="Restrct_endonuc-II-like"/>
</dbReference>
<comment type="caution">
    <text evidence="3">The sequence shown here is derived from an EMBL/GenBank/DDBJ whole genome shotgun (WGS) entry which is preliminary data.</text>
</comment>
<feature type="domain" description="Restriction endonuclease type IV Mrr" evidence="2">
    <location>
        <begin position="445"/>
        <end position="559"/>
    </location>
</feature>
<dbReference type="InterPro" id="IPR011856">
    <property type="entry name" value="tRNA_endonuc-like_dom_sf"/>
</dbReference>
<evidence type="ECO:0000256" key="1">
    <source>
        <dbReference type="SAM" id="Coils"/>
    </source>
</evidence>
<evidence type="ECO:0000313" key="4">
    <source>
        <dbReference type="Proteomes" id="UP000187417"/>
    </source>
</evidence>
<sequence length="581" mass="67362">MDSNIVLSYYEERTRDWRTRYVADIMHIKYAEHKIIKDYDLAIVRQKVDKLIEKWKEMDNKEKNTEFAHNKTLEIKKLNYKIKNILLDGLVQNIDVFQHYKNNAEEELAELDVSIKSTKSAISKLKKPSLPKACVKLENPTRPLQSDFVAKYTIIHKVLPFLKSIADSKKKKEFERAYQLYECNCNDVYKFNLEEENRYEKEFKKYSEELLEYQREKDRLIKNLQEDEKEYSSKKQEIEYKIETFKDNIINGKKEAIEEYCSLLLEYSAYPIEYDKNIILTCNQDLLVIDYSFPSVDTFPSLVEMKFTKGKCVPVQMTEKVFSKHYDDALYQITLRSIYEIFADKYLSFVNSVAFNGWVSALNKANGKIETNCILSIKTNREQITDIDFMNVSPKACFKSLKGVASSQLYTITAIQPIVALNRSDKRFIEHYDVGTEIDNSTNLASMHWEDFEHLIRELFEKEFSCNGGEVKVTQASRDGGVDAIAFDPDPIRGGKIVIQAKRYTNTVGVSAVRDLYGTVLNEGATKGILVTTSDYGGDSYEFAKDKPIHLMNGANLLWLLEKHGQHARIDINEARKLMAQ</sequence>
<dbReference type="EMBL" id="MNQH01000001">
    <property type="protein sequence ID" value="OKY96563.1"/>
    <property type="molecule type" value="Genomic_DNA"/>
</dbReference>
<dbReference type="Pfam" id="PF04471">
    <property type="entry name" value="Mrr_cat"/>
    <property type="match status" value="1"/>
</dbReference>
<dbReference type="GO" id="GO:0009307">
    <property type="term" value="P:DNA restriction-modification system"/>
    <property type="evidence" value="ECO:0007669"/>
    <property type="project" value="InterPro"/>
</dbReference>
<evidence type="ECO:0000259" key="2">
    <source>
        <dbReference type="Pfam" id="PF04471"/>
    </source>
</evidence>
<dbReference type="GO" id="GO:0003677">
    <property type="term" value="F:DNA binding"/>
    <property type="evidence" value="ECO:0007669"/>
    <property type="project" value="InterPro"/>
</dbReference>
<dbReference type="AlphaFoldDB" id="A0A1Q6FCG5"/>
<reference evidence="3 4" key="1">
    <citation type="journal article" date="2016" name="Nat. Biotechnol.">
        <title>Measurement of bacterial replication rates in microbial communities.</title>
        <authorList>
            <person name="Brown C.T."/>
            <person name="Olm M.R."/>
            <person name="Thomas B.C."/>
            <person name="Banfield J.F."/>
        </authorList>
    </citation>
    <scope>NUCLEOTIDE SEQUENCE [LARGE SCALE GENOMIC DNA]</scope>
    <source>
        <strain evidence="3">CAG:67_53_122</strain>
    </source>
</reference>
<evidence type="ECO:0000313" key="3">
    <source>
        <dbReference type="EMBL" id="OKY96563.1"/>
    </source>
</evidence>
<dbReference type="SUPFAM" id="SSF52980">
    <property type="entry name" value="Restriction endonuclease-like"/>
    <property type="match status" value="1"/>
</dbReference>
<dbReference type="Proteomes" id="UP000187417">
    <property type="component" value="Unassembled WGS sequence"/>
</dbReference>
<gene>
    <name evidence="3" type="ORF">BHV66_00380</name>
</gene>
<proteinExistence type="predicted"/>
<dbReference type="PANTHER" id="PTHR30015">
    <property type="entry name" value="MRR RESTRICTION SYSTEM PROTEIN"/>
    <property type="match status" value="1"/>
</dbReference>